<evidence type="ECO:0000313" key="2">
    <source>
        <dbReference type="Proteomes" id="UP000095472"/>
    </source>
</evidence>
<keyword evidence="2" id="KW-1185">Reference proteome</keyword>
<accession>A0ACD5GRJ8</accession>
<sequence>MQVRIEGDALYQSSLEPWSRWLTGQQGRAPEPFYDPLEFAVAEAHKRNLELHAWINLYRAQITLNSEYKCGSPHGGDSSRNDLQV</sequence>
<protein>
    <submittedName>
        <fullName evidence="1">Family 10 glycosylhydrolase</fullName>
    </submittedName>
</protein>
<dbReference type="Proteomes" id="UP000095472">
    <property type="component" value="Chromosome"/>
</dbReference>
<gene>
    <name evidence="1" type="ORF">BH720_029395</name>
</gene>
<dbReference type="EMBL" id="CP182909">
    <property type="protein sequence ID" value="XPM63393.1"/>
    <property type="molecule type" value="Genomic_DNA"/>
</dbReference>
<evidence type="ECO:0000313" key="1">
    <source>
        <dbReference type="EMBL" id="XPM63393.1"/>
    </source>
</evidence>
<name>A0ACD5GRJ8_9CYAN</name>
<reference evidence="1 2" key="1">
    <citation type="journal article" date="2016" name="Genome Announc.">
        <title>Draft Genome Sequence of the Thermotolerant Cyanobacterium Desertifilum sp. IPPAS B-1220.</title>
        <authorList>
            <person name="Mironov K.S."/>
            <person name="Sinetova M.A."/>
            <person name="Bolatkhan K."/>
            <person name="Zayadan B.K."/>
            <person name="Ustinova V.V."/>
            <person name="Kupriyanova E.V."/>
            <person name="Skrypnik A.N."/>
            <person name="Gogoleva N.E."/>
            <person name="Gogolev Y.V."/>
            <person name="Los D.A."/>
        </authorList>
    </citation>
    <scope>NUCLEOTIDE SEQUENCE [LARGE SCALE GENOMIC DNA]</scope>
    <source>
        <strain evidence="1 2">IPPAS B-1220</strain>
    </source>
</reference>
<proteinExistence type="predicted"/>
<organism evidence="1 2">
    <name type="scientific">Desertifilum tharense IPPAS B-1220</name>
    <dbReference type="NCBI Taxonomy" id="1781255"/>
    <lineage>
        <taxon>Bacteria</taxon>
        <taxon>Bacillati</taxon>
        <taxon>Cyanobacteriota</taxon>
        <taxon>Cyanophyceae</taxon>
        <taxon>Desertifilales</taxon>
        <taxon>Desertifilaceae</taxon>
        <taxon>Desertifilum</taxon>
    </lineage>
</organism>